<evidence type="ECO:0000256" key="8">
    <source>
        <dbReference type="ARBA" id="ARBA00023125"/>
    </source>
</evidence>
<evidence type="ECO:0000256" key="2">
    <source>
        <dbReference type="ARBA" id="ARBA00005040"/>
    </source>
</evidence>
<dbReference type="Pfam" id="PF02863">
    <property type="entry name" value="Arg_repressor_C"/>
    <property type="match status" value="1"/>
</dbReference>
<evidence type="ECO:0000259" key="12">
    <source>
        <dbReference type="Pfam" id="PF02863"/>
    </source>
</evidence>
<dbReference type="GO" id="GO:0003700">
    <property type="term" value="F:DNA-binding transcription factor activity"/>
    <property type="evidence" value="ECO:0007669"/>
    <property type="project" value="UniProtKB-UniRule"/>
</dbReference>
<comment type="caution">
    <text evidence="13">The sequence shown here is derived from an EMBL/GenBank/DDBJ whole genome shotgun (WGS) entry which is preliminary data.</text>
</comment>
<dbReference type="SUPFAM" id="SSF55252">
    <property type="entry name" value="C-terminal domain of arginine repressor"/>
    <property type="match status" value="1"/>
</dbReference>
<dbReference type="InterPro" id="IPR020899">
    <property type="entry name" value="Arg_repress_C"/>
</dbReference>
<dbReference type="InterPro" id="IPR036251">
    <property type="entry name" value="Arg_repress_C_sf"/>
</dbReference>
<dbReference type="GO" id="GO:0051259">
    <property type="term" value="P:protein complex oligomerization"/>
    <property type="evidence" value="ECO:0007669"/>
    <property type="project" value="InterPro"/>
</dbReference>
<evidence type="ECO:0000256" key="3">
    <source>
        <dbReference type="ARBA" id="ARBA00008316"/>
    </source>
</evidence>
<keyword evidence="5 10" id="KW-0963">Cytoplasm</keyword>
<evidence type="ECO:0000256" key="6">
    <source>
        <dbReference type="ARBA" id="ARBA00022571"/>
    </source>
</evidence>
<dbReference type="GO" id="GO:0005737">
    <property type="term" value="C:cytoplasm"/>
    <property type="evidence" value="ECO:0007669"/>
    <property type="project" value="UniProtKB-SubCell"/>
</dbReference>
<dbReference type="SUPFAM" id="SSF46785">
    <property type="entry name" value="Winged helix' DNA-binding domain"/>
    <property type="match status" value="1"/>
</dbReference>
<evidence type="ECO:0000256" key="1">
    <source>
        <dbReference type="ARBA" id="ARBA00004496"/>
    </source>
</evidence>
<dbReference type="EMBL" id="JQED01000042">
    <property type="protein sequence ID" value="KGJ88924.1"/>
    <property type="molecule type" value="Genomic_DNA"/>
</dbReference>
<dbReference type="GO" id="GO:0003677">
    <property type="term" value="F:DNA binding"/>
    <property type="evidence" value="ECO:0007669"/>
    <property type="project" value="UniProtKB-KW"/>
</dbReference>
<evidence type="ECO:0000313" key="13">
    <source>
        <dbReference type="EMBL" id="KGJ88924.1"/>
    </source>
</evidence>
<dbReference type="InterPro" id="IPR001669">
    <property type="entry name" value="Arg_repress"/>
</dbReference>
<feature type="domain" description="Arginine repressor C-terminal" evidence="12">
    <location>
        <begin position="85"/>
        <end position="150"/>
    </location>
</feature>
<dbReference type="PATRIC" id="fig|28229.4.peg.3157"/>
<keyword evidence="8 10" id="KW-0238">DNA-binding</keyword>
<comment type="function">
    <text evidence="10">Regulates arginine biosynthesis genes.</text>
</comment>
<comment type="similarity">
    <text evidence="3 10">Belongs to the ArgR family.</text>
</comment>
<sequence>MTSNRKQKESLLVQAFKRLLKEQCYGSQGQLAEALASQGFEDMSQAKISRLLSKLGAVKTRNTNNEMIYILPDELAVPKSKQSIESVVLSVKHNQMQIILKTGIGAAPLISRMLDSMGESAGILGTLAGDDTIFIAPVDVDNIEEITISIRNLLAVKDEQ</sequence>
<dbReference type="Gene3D" id="3.30.1360.40">
    <property type="match status" value="1"/>
</dbReference>
<proteinExistence type="inferred from homology"/>
<organism evidence="13 14">
    <name type="scientific">Colwellia psychrerythraea</name>
    <name type="common">Vibrio psychroerythus</name>
    <dbReference type="NCBI Taxonomy" id="28229"/>
    <lineage>
        <taxon>Bacteria</taxon>
        <taxon>Pseudomonadati</taxon>
        <taxon>Pseudomonadota</taxon>
        <taxon>Gammaproteobacteria</taxon>
        <taxon>Alteromonadales</taxon>
        <taxon>Colwelliaceae</taxon>
        <taxon>Colwellia</taxon>
    </lineage>
</organism>
<reference evidence="13 14" key="1">
    <citation type="submission" date="2014-08" db="EMBL/GenBank/DDBJ databases">
        <title>Genomic and Phenotypic Diversity of Colwellia psychrerythraea strains from Disparate Marine Basins.</title>
        <authorList>
            <person name="Techtmann S.M."/>
            <person name="Stelling S.C."/>
            <person name="Utturkar S.M."/>
            <person name="Alshibli N."/>
            <person name="Harris A."/>
            <person name="Brown S.D."/>
            <person name="Hazen T.C."/>
        </authorList>
    </citation>
    <scope>NUCLEOTIDE SEQUENCE [LARGE SCALE GENOMIC DNA]</scope>
    <source>
        <strain evidence="13 14">ND2E</strain>
    </source>
</reference>
<dbReference type="OrthoDB" id="7060358at2"/>
<dbReference type="InterPro" id="IPR020900">
    <property type="entry name" value="Arg_repress_DNA-bd"/>
</dbReference>
<dbReference type="PANTHER" id="PTHR34471:SF1">
    <property type="entry name" value="ARGININE REPRESSOR"/>
    <property type="match status" value="1"/>
</dbReference>
<dbReference type="InterPro" id="IPR036388">
    <property type="entry name" value="WH-like_DNA-bd_sf"/>
</dbReference>
<dbReference type="GO" id="GO:1900079">
    <property type="term" value="P:regulation of arginine biosynthetic process"/>
    <property type="evidence" value="ECO:0007669"/>
    <property type="project" value="UniProtKB-UniRule"/>
</dbReference>
<dbReference type="UniPathway" id="UPA00068"/>
<keyword evidence="6 10" id="KW-0055">Arginine biosynthesis</keyword>
<dbReference type="PRINTS" id="PR01467">
    <property type="entry name" value="ARGREPRESSOR"/>
</dbReference>
<protein>
    <recommendedName>
        <fullName evidence="4 10">Arginine repressor</fullName>
    </recommendedName>
</protein>
<dbReference type="NCBIfam" id="NF003457">
    <property type="entry name" value="PRK05066.1"/>
    <property type="match status" value="1"/>
</dbReference>
<keyword evidence="10" id="KW-0678">Repressor</keyword>
<evidence type="ECO:0000256" key="7">
    <source>
        <dbReference type="ARBA" id="ARBA00023015"/>
    </source>
</evidence>
<dbReference type="HAMAP" id="MF_00173">
    <property type="entry name" value="Arg_repressor"/>
    <property type="match status" value="1"/>
</dbReference>
<comment type="pathway">
    <text evidence="2 10">Amino-acid biosynthesis; L-arginine biosynthesis [regulation].</text>
</comment>
<dbReference type="PANTHER" id="PTHR34471">
    <property type="entry name" value="ARGININE REPRESSOR"/>
    <property type="match status" value="1"/>
</dbReference>
<evidence type="ECO:0000256" key="9">
    <source>
        <dbReference type="ARBA" id="ARBA00023163"/>
    </source>
</evidence>
<keyword evidence="9 10" id="KW-0804">Transcription</keyword>
<dbReference type="InterPro" id="IPR036390">
    <property type="entry name" value="WH_DNA-bd_sf"/>
</dbReference>
<evidence type="ECO:0000256" key="10">
    <source>
        <dbReference type="HAMAP-Rule" id="MF_00173"/>
    </source>
</evidence>
<keyword evidence="7 10" id="KW-0805">Transcription regulation</keyword>
<dbReference type="RefSeq" id="WP_033094803.1">
    <property type="nucleotide sequence ID" value="NZ_JQED01000042.1"/>
</dbReference>
<name>A0A099KDT4_COLPS</name>
<keyword evidence="10" id="KW-0028">Amino-acid biosynthesis</keyword>
<dbReference type="GO" id="GO:0006526">
    <property type="term" value="P:L-arginine biosynthetic process"/>
    <property type="evidence" value="ECO:0007669"/>
    <property type="project" value="UniProtKB-UniPathway"/>
</dbReference>
<accession>A0A099KDT4</accession>
<dbReference type="AlphaFoldDB" id="A0A099KDT4"/>
<evidence type="ECO:0000256" key="4">
    <source>
        <dbReference type="ARBA" id="ARBA00021148"/>
    </source>
</evidence>
<evidence type="ECO:0000313" key="14">
    <source>
        <dbReference type="Proteomes" id="UP000029843"/>
    </source>
</evidence>
<dbReference type="Proteomes" id="UP000029843">
    <property type="component" value="Unassembled WGS sequence"/>
</dbReference>
<dbReference type="Gene3D" id="1.10.10.10">
    <property type="entry name" value="Winged helix-like DNA-binding domain superfamily/Winged helix DNA-binding domain"/>
    <property type="match status" value="1"/>
</dbReference>
<dbReference type="Pfam" id="PF01316">
    <property type="entry name" value="Arg_repressor"/>
    <property type="match status" value="1"/>
</dbReference>
<evidence type="ECO:0000259" key="11">
    <source>
        <dbReference type="Pfam" id="PF01316"/>
    </source>
</evidence>
<comment type="subcellular location">
    <subcellularLocation>
        <location evidence="1 10">Cytoplasm</location>
    </subcellularLocation>
</comment>
<dbReference type="GO" id="GO:0034618">
    <property type="term" value="F:arginine binding"/>
    <property type="evidence" value="ECO:0007669"/>
    <property type="project" value="InterPro"/>
</dbReference>
<feature type="domain" description="Arginine repressor DNA-binding" evidence="11">
    <location>
        <begin position="11"/>
        <end position="75"/>
    </location>
</feature>
<evidence type="ECO:0000256" key="5">
    <source>
        <dbReference type="ARBA" id="ARBA00022490"/>
    </source>
</evidence>
<gene>
    <name evidence="10" type="primary">argR</name>
    <name evidence="13" type="ORF">ND2E_0217</name>
</gene>